<evidence type="ECO:0000313" key="9">
    <source>
        <dbReference type="EMBL" id="MRW92601.1"/>
    </source>
</evidence>
<evidence type="ECO:0000256" key="4">
    <source>
        <dbReference type="ARBA" id="ARBA00022452"/>
    </source>
</evidence>
<name>A0A6I2L3A9_9BURK</name>
<dbReference type="NCBIfam" id="TIGR01844">
    <property type="entry name" value="type_I_sec_TolC"/>
    <property type="match status" value="1"/>
</dbReference>
<evidence type="ECO:0000313" key="10">
    <source>
        <dbReference type="Proteomes" id="UP000433309"/>
    </source>
</evidence>
<dbReference type="InterPro" id="IPR010130">
    <property type="entry name" value="T1SS_OMP_TolC"/>
</dbReference>
<dbReference type="EMBL" id="WKJK01000012">
    <property type="protein sequence ID" value="MRW92601.1"/>
    <property type="molecule type" value="Genomic_DNA"/>
</dbReference>
<keyword evidence="8" id="KW-0732">Signal</keyword>
<evidence type="ECO:0000256" key="5">
    <source>
        <dbReference type="ARBA" id="ARBA00022692"/>
    </source>
</evidence>
<evidence type="ECO:0000256" key="6">
    <source>
        <dbReference type="ARBA" id="ARBA00023136"/>
    </source>
</evidence>
<keyword evidence="6" id="KW-0472">Membrane</keyword>
<dbReference type="Pfam" id="PF02321">
    <property type="entry name" value="OEP"/>
    <property type="match status" value="2"/>
</dbReference>
<feature type="chain" id="PRO_5026310673" evidence="8">
    <location>
        <begin position="30"/>
        <end position="446"/>
    </location>
</feature>
<evidence type="ECO:0000256" key="1">
    <source>
        <dbReference type="ARBA" id="ARBA00004442"/>
    </source>
</evidence>
<accession>A0A6I2L3A9</accession>
<protein>
    <submittedName>
        <fullName evidence="9">TolC family outer membrane protein</fullName>
    </submittedName>
</protein>
<proteinExistence type="inferred from homology"/>
<keyword evidence="3" id="KW-0813">Transport</keyword>
<dbReference type="GO" id="GO:0015562">
    <property type="term" value="F:efflux transmembrane transporter activity"/>
    <property type="evidence" value="ECO:0007669"/>
    <property type="project" value="InterPro"/>
</dbReference>
<keyword evidence="10" id="KW-1185">Reference proteome</keyword>
<dbReference type="PANTHER" id="PTHR30026">
    <property type="entry name" value="OUTER MEMBRANE PROTEIN TOLC"/>
    <property type="match status" value="1"/>
</dbReference>
<evidence type="ECO:0000256" key="3">
    <source>
        <dbReference type="ARBA" id="ARBA00022448"/>
    </source>
</evidence>
<dbReference type="GO" id="GO:1990281">
    <property type="term" value="C:efflux pump complex"/>
    <property type="evidence" value="ECO:0007669"/>
    <property type="project" value="TreeGrafter"/>
</dbReference>
<organism evidence="9 10">
    <name type="scientific">Duganella guangzhouensis</name>
    <dbReference type="NCBI Taxonomy" id="2666084"/>
    <lineage>
        <taxon>Bacteria</taxon>
        <taxon>Pseudomonadati</taxon>
        <taxon>Pseudomonadota</taxon>
        <taxon>Betaproteobacteria</taxon>
        <taxon>Burkholderiales</taxon>
        <taxon>Oxalobacteraceae</taxon>
        <taxon>Telluria group</taxon>
        <taxon>Duganella</taxon>
    </lineage>
</organism>
<dbReference type="GO" id="GO:0009279">
    <property type="term" value="C:cell outer membrane"/>
    <property type="evidence" value="ECO:0007669"/>
    <property type="project" value="UniProtKB-SubCell"/>
</dbReference>
<evidence type="ECO:0000256" key="7">
    <source>
        <dbReference type="ARBA" id="ARBA00023237"/>
    </source>
</evidence>
<comment type="caution">
    <text evidence="9">The sequence shown here is derived from an EMBL/GenBank/DDBJ whole genome shotgun (WGS) entry which is preliminary data.</text>
</comment>
<keyword evidence="7" id="KW-0998">Cell outer membrane</keyword>
<dbReference type="GO" id="GO:0015288">
    <property type="term" value="F:porin activity"/>
    <property type="evidence" value="ECO:0007669"/>
    <property type="project" value="TreeGrafter"/>
</dbReference>
<dbReference type="RefSeq" id="WP_154380171.1">
    <property type="nucleotide sequence ID" value="NZ_WKJK01000012.1"/>
</dbReference>
<comment type="similarity">
    <text evidence="2">Belongs to the outer membrane factor (OMF) (TC 1.B.17) family.</text>
</comment>
<reference evidence="9 10" key="1">
    <citation type="submission" date="2019-11" db="EMBL/GenBank/DDBJ databases">
        <title>Novel species isolated from a subtropical stream in China.</title>
        <authorList>
            <person name="Lu H."/>
        </authorList>
    </citation>
    <scope>NUCLEOTIDE SEQUENCE [LARGE SCALE GENOMIC DNA]</scope>
    <source>
        <strain evidence="9 10">FT80W</strain>
    </source>
</reference>
<sequence length="446" mass="49178">MKSGVSIRRRLLPLALAAAGLLHGASASALTLMQAYEAALQNDPTYRAAYQVAQAGKENRILARSNLLPSLSAAYSINQNRSTVEEYHIRLPEDYLSRSATIQVRQPVFSLDALARFKQGKAQADYAEAQFDSASQDVLMRMLSSYFEVLFKYDQVAFAKAERDMYAEQRKVNDLLLKRGEGTSTDALETQSRLDLAEASVIEAEDALSSARDTLQSIVGHDVDVTVLDQLRPGMRVTADELLSFEAWRDKAMELNPDIRTQRKNIEIARQEINKQRAGHAPRVDFVGTYGKTLSDSLSTVNQETTVRSIGFSVNIPIFNGGAVSATTRQAVANKSKAEADLDGQIDKVVIDLRKYYKQMVSSKPKIDALIKAVDSAQLLITATQKSIQGGVRINLDLLTAQRQLSAAQRDLAQARYGYILALLHVRADAGVLGMDDVRLLAAYFE</sequence>
<dbReference type="InterPro" id="IPR051906">
    <property type="entry name" value="TolC-like"/>
</dbReference>
<dbReference type="PANTHER" id="PTHR30026:SF20">
    <property type="entry name" value="OUTER MEMBRANE PROTEIN TOLC"/>
    <property type="match status" value="1"/>
</dbReference>
<comment type="subcellular location">
    <subcellularLocation>
        <location evidence="1">Cell outer membrane</location>
    </subcellularLocation>
</comment>
<dbReference type="InterPro" id="IPR003423">
    <property type="entry name" value="OMP_efflux"/>
</dbReference>
<gene>
    <name evidence="9" type="ORF">GJ699_21610</name>
</gene>
<dbReference type="Proteomes" id="UP000433309">
    <property type="component" value="Unassembled WGS sequence"/>
</dbReference>
<keyword evidence="5" id="KW-0812">Transmembrane</keyword>
<dbReference type="AlphaFoldDB" id="A0A6I2L3A9"/>
<dbReference type="SUPFAM" id="SSF56954">
    <property type="entry name" value="Outer membrane efflux proteins (OEP)"/>
    <property type="match status" value="1"/>
</dbReference>
<evidence type="ECO:0000256" key="8">
    <source>
        <dbReference type="SAM" id="SignalP"/>
    </source>
</evidence>
<evidence type="ECO:0000256" key="2">
    <source>
        <dbReference type="ARBA" id="ARBA00007613"/>
    </source>
</evidence>
<feature type="signal peptide" evidence="8">
    <location>
        <begin position="1"/>
        <end position="29"/>
    </location>
</feature>
<dbReference type="Gene3D" id="1.20.1600.10">
    <property type="entry name" value="Outer membrane efflux proteins (OEP)"/>
    <property type="match status" value="1"/>
</dbReference>
<keyword evidence="4" id="KW-1134">Transmembrane beta strand</keyword>